<dbReference type="SUPFAM" id="SSF103473">
    <property type="entry name" value="MFS general substrate transporter"/>
    <property type="match status" value="1"/>
</dbReference>
<dbReference type="PANTHER" id="PTHR23531">
    <property type="entry name" value="QUINOLENE RESISTANCE PROTEIN NORA"/>
    <property type="match status" value="1"/>
</dbReference>
<proteinExistence type="predicted"/>
<feature type="transmembrane region" description="Helical" evidence="5">
    <location>
        <begin position="89"/>
        <end position="107"/>
    </location>
</feature>
<feature type="transmembrane region" description="Helical" evidence="5">
    <location>
        <begin position="148"/>
        <end position="170"/>
    </location>
</feature>
<sequence length="406" mass="42291">MNPYTGQGMSKSNLSPRLFTPSFIALTFSSFCVMSTMYFLMATMVGYAAAEFGAGSSAAGLTSGIFIFGGCFGRIIAGRALERFGERGPAAVSFALFVLSAGAYFLASSLMSLLIIRLIHGVCFGVTATILAGAAMRTVPAARRGEGSGWFSTGTSLATGVAPFVGMLLASMKNGYQIQFAVSTGIAAAATILALGCWKHLSVAEPRNKVSTEHGINKWVAPKALPIALVISCCSAPYGFLLSFLQPYSEQRGLEGPARWYFVVYAIVILLSRPIGGVMQDCRGDDVVIIPTLVCFTCGYLLSANATSGLTLLIGAGLLGLGYGTGISACQATAVAKTAQRRAGMAVSSYYLLVDLATGVGPFIIGGLVSILGYHLTFSVAGFLALVGLALYLTWARGIPDAKNVL</sequence>
<dbReference type="Proteomes" id="UP000006075">
    <property type="component" value="Unassembled WGS sequence"/>
</dbReference>
<evidence type="ECO:0000259" key="6">
    <source>
        <dbReference type="PROSITE" id="PS50850"/>
    </source>
</evidence>
<feature type="transmembrane region" description="Helical" evidence="5">
    <location>
        <begin position="287"/>
        <end position="304"/>
    </location>
</feature>
<comment type="subcellular location">
    <subcellularLocation>
        <location evidence="1">Cell membrane</location>
        <topology evidence="1">Multi-pass membrane protein</topology>
    </subcellularLocation>
</comment>
<keyword evidence="8" id="KW-1185">Reference proteome</keyword>
<evidence type="ECO:0000256" key="4">
    <source>
        <dbReference type="ARBA" id="ARBA00023136"/>
    </source>
</evidence>
<evidence type="ECO:0000256" key="1">
    <source>
        <dbReference type="ARBA" id="ARBA00004651"/>
    </source>
</evidence>
<dbReference type="Pfam" id="PF07690">
    <property type="entry name" value="MFS_1"/>
    <property type="match status" value="2"/>
</dbReference>
<dbReference type="Gene3D" id="1.20.1250.20">
    <property type="entry name" value="MFS general substrate transporter like domains"/>
    <property type="match status" value="1"/>
</dbReference>
<keyword evidence="4 5" id="KW-0472">Membrane</keyword>
<keyword evidence="2 5" id="KW-0812">Transmembrane</keyword>
<feature type="transmembrane region" description="Helical" evidence="5">
    <location>
        <begin position="258"/>
        <end position="275"/>
    </location>
</feature>
<feature type="domain" description="Major facilitator superfamily (MFS) profile" evidence="6">
    <location>
        <begin position="22"/>
        <end position="400"/>
    </location>
</feature>
<feature type="transmembrane region" description="Helical" evidence="5">
    <location>
        <begin position="52"/>
        <end position="77"/>
    </location>
</feature>
<feature type="transmembrane region" description="Helical" evidence="5">
    <location>
        <begin position="350"/>
        <end position="372"/>
    </location>
</feature>
<dbReference type="InterPro" id="IPR036259">
    <property type="entry name" value="MFS_trans_sf"/>
</dbReference>
<feature type="transmembrane region" description="Helical" evidence="5">
    <location>
        <begin position="113"/>
        <end position="136"/>
    </location>
</feature>
<dbReference type="eggNOG" id="COG2814">
    <property type="taxonomic scope" value="Bacteria"/>
</dbReference>
<evidence type="ECO:0000256" key="3">
    <source>
        <dbReference type="ARBA" id="ARBA00022989"/>
    </source>
</evidence>
<dbReference type="AlphaFoldDB" id="K0ZEJ2"/>
<organism evidence="7 8">
    <name type="scientific">Winkia neuii BV029A5</name>
    <dbReference type="NCBI Taxonomy" id="888439"/>
    <lineage>
        <taxon>Bacteria</taxon>
        <taxon>Bacillati</taxon>
        <taxon>Actinomycetota</taxon>
        <taxon>Actinomycetes</taxon>
        <taxon>Actinomycetales</taxon>
        <taxon>Actinomycetaceae</taxon>
        <taxon>Winkia</taxon>
    </lineage>
</organism>
<accession>K0ZEJ2</accession>
<dbReference type="InterPro" id="IPR052714">
    <property type="entry name" value="MFS_Exporter"/>
</dbReference>
<feature type="transmembrane region" description="Helical" evidence="5">
    <location>
        <begin position="378"/>
        <end position="396"/>
    </location>
</feature>
<dbReference type="GO" id="GO:0022857">
    <property type="term" value="F:transmembrane transporter activity"/>
    <property type="evidence" value="ECO:0007669"/>
    <property type="project" value="InterPro"/>
</dbReference>
<evidence type="ECO:0000256" key="5">
    <source>
        <dbReference type="SAM" id="Phobius"/>
    </source>
</evidence>
<feature type="transmembrane region" description="Helical" evidence="5">
    <location>
        <begin position="310"/>
        <end position="330"/>
    </location>
</feature>
<reference evidence="7 8" key="1">
    <citation type="submission" date="2012-07" db="EMBL/GenBank/DDBJ databases">
        <title>The Genome Sequence of Actinomyces neuii subsp. anitratus BVS029A5.</title>
        <authorList>
            <consortium name="The Broad Institute Genome Sequencing Platform"/>
            <person name="Earl A."/>
            <person name="Ward D."/>
            <person name="Feldgarden M."/>
            <person name="Gevers D."/>
            <person name="Saerens B."/>
            <person name="Vaneechoutte M."/>
            <person name="Walker B."/>
            <person name="Young S.K."/>
            <person name="Zeng Q."/>
            <person name="Gargeya S."/>
            <person name="Fitzgerald M."/>
            <person name="Haas B."/>
            <person name="Abouelleil A."/>
            <person name="Alvarado L."/>
            <person name="Arachchi H.M."/>
            <person name="Berlin A."/>
            <person name="Chapman S.B."/>
            <person name="Goldberg J."/>
            <person name="Griggs A."/>
            <person name="Gujja S."/>
            <person name="Hansen M."/>
            <person name="Howarth C."/>
            <person name="Imamovic A."/>
            <person name="Larimer J."/>
            <person name="McCowen C."/>
            <person name="Montmayeur A."/>
            <person name="Murphy C."/>
            <person name="Neiman D."/>
            <person name="Pearson M."/>
            <person name="Priest M."/>
            <person name="Roberts A."/>
            <person name="Saif S."/>
            <person name="Shea T."/>
            <person name="Sisk P."/>
            <person name="Sykes S."/>
            <person name="Wortman J."/>
            <person name="Nusbaum C."/>
            <person name="Birren B."/>
        </authorList>
    </citation>
    <scope>NUCLEOTIDE SEQUENCE [LARGE SCALE GENOMIC DNA]</scope>
    <source>
        <strain evidence="7 8">BVS029A5</strain>
    </source>
</reference>
<dbReference type="PROSITE" id="PS50850">
    <property type="entry name" value="MFS"/>
    <property type="match status" value="1"/>
</dbReference>
<dbReference type="InterPro" id="IPR020846">
    <property type="entry name" value="MFS_dom"/>
</dbReference>
<dbReference type="InterPro" id="IPR011701">
    <property type="entry name" value="MFS"/>
</dbReference>
<feature type="transmembrane region" description="Helical" evidence="5">
    <location>
        <begin position="219"/>
        <end position="238"/>
    </location>
</feature>
<dbReference type="GO" id="GO:0005886">
    <property type="term" value="C:plasma membrane"/>
    <property type="evidence" value="ECO:0007669"/>
    <property type="project" value="UniProtKB-SubCell"/>
</dbReference>
<evidence type="ECO:0000256" key="2">
    <source>
        <dbReference type="ARBA" id="ARBA00022692"/>
    </source>
</evidence>
<keyword evidence="3 5" id="KW-1133">Transmembrane helix</keyword>
<dbReference type="EMBL" id="AGWP01000007">
    <property type="protein sequence ID" value="EJZ85925.1"/>
    <property type="molecule type" value="Genomic_DNA"/>
</dbReference>
<feature type="transmembrane region" description="Helical" evidence="5">
    <location>
        <begin position="176"/>
        <end position="198"/>
    </location>
</feature>
<protein>
    <recommendedName>
        <fullName evidence="6">Major facilitator superfamily (MFS) profile domain-containing protein</fullName>
    </recommendedName>
</protein>
<evidence type="ECO:0000313" key="8">
    <source>
        <dbReference type="Proteomes" id="UP000006075"/>
    </source>
</evidence>
<feature type="transmembrane region" description="Helical" evidence="5">
    <location>
        <begin position="18"/>
        <end position="40"/>
    </location>
</feature>
<evidence type="ECO:0000313" key="7">
    <source>
        <dbReference type="EMBL" id="EJZ85925.1"/>
    </source>
</evidence>
<comment type="caution">
    <text evidence="7">The sequence shown here is derived from an EMBL/GenBank/DDBJ whole genome shotgun (WGS) entry which is preliminary data.</text>
</comment>
<name>K0ZEJ2_9ACTO</name>
<dbReference type="HOGENOM" id="CLU_001265_10_13_11"/>
<dbReference type="PATRIC" id="fig|888439.3.peg.1405"/>
<dbReference type="PANTHER" id="PTHR23531:SF1">
    <property type="entry name" value="QUINOLENE RESISTANCE PROTEIN NORA"/>
    <property type="match status" value="1"/>
</dbReference>
<gene>
    <name evidence="7" type="ORF">HMPREF9240_01398</name>
</gene>